<dbReference type="CDD" id="cd01949">
    <property type="entry name" value="GGDEF"/>
    <property type="match status" value="1"/>
</dbReference>
<dbReference type="GO" id="GO:0052621">
    <property type="term" value="F:diguanylate cyclase activity"/>
    <property type="evidence" value="ECO:0007669"/>
    <property type="project" value="UniProtKB-EC"/>
</dbReference>
<dbReference type="InterPro" id="IPR000160">
    <property type="entry name" value="GGDEF_dom"/>
</dbReference>
<feature type="transmembrane region" description="Helical" evidence="3">
    <location>
        <begin position="26"/>
        <end position="43"/>
    </location>
</feature>
<dbReference type="PROSITE" id="PS50887">
    <property type="entry name" value="GGDEF"/>
    <property type="match status" value="1"/>
</dbReference>
<dbReference type="Pfam" id="PF00990">
    <property type="entry name" value="GGDEF"/>
    <property type="match status" value="1"/>
</dbReference>
<dbReference type="Pfam" id="PF05230">
    <property type="entry name" value="MASE2"/>
    <property type="match status" value="1"/>
</dbReference>
<feature type="transmembrane region" description="Helical" evidence="3">
    <location>
        <begin position="155"/>
        <end position="175"/>
    </location>
</feature>
<keyword evidence="3" id="KW-1133">Transmembrane helix</keyword>
<dbReference type="Gene3D" id="3.30.70.270">
    <property type="match status" value="1"/>
</dbReference>
<keyword evidence="5" id="KW-0808">Transferase</keyword>
<dbReference type="RefSeq" id="WP_341725852.1">
    <property type="nucleotide sequence ID" value="NZ_JBBWWT010000003.1"/>
</dbReference>
<accession>A0ABU9J129</accession>
<dbReference type="InterPro" id="IPR007894">
    <property type="entry name" value="MASE2"/>
</dbReference>
<organism evidence="5 6">
    <name type="scientific">Pseudoxanthomonas putridarboris</name>
    <dbReference type="NCBI Taxonomy" id="752605"/>
    <lineage>
        <taxon>Bacteria</taxon>
        <taxon>Pseudomonadati</taxon>
        <taxon>Pseudomonadota</taxon>
        <taxon>Gammaproteobacteria</taxon>
        <taxon>Lysobacterales</taxon>
        <taxon>Lysobacteraceae</taxon>
        <taxon>Pseudoxanthomonas</taxon>
    </lineage>
</organism>
<dbReference type="SMART" id="SM00267">
    <property type="entry name" value="GGDEF"/>
    <property type="match status" value="1"/>
</dbReference>
<keyword evidence="5" id="KW-0548">Nucleotidyltransferase</keyword>
<dbReference type="InterPro" id="IPR029787">
    <property type="entry name" value="Nucleotide_cyclase"/>
</dbReference>
<gene>
    <name evidence="5" type="ORF">AAD027_09920</name>
</gene>
<sequence>MRSSTQVPASEHVRHAQRLPRRIHRLRMLGMGLAAIPIGAVLLENQASWIGWTWLAFTAVAWPQLALWLALRHPQPYRGEIRNLLFDSVLAGMWVPMMAFNLLPSVLLVTLATVDKISTGIDRLWHWSLPLMLAGALLAGVATGFEFHPATSMTVMVACLPMLLIHTIAVSQASYRLVRKVKRQNRLLDELSRRDTLTGLDCRRHWQEQAALILQQCADNGEAATLMMIDVDHFKAINDRHGHAGGDDVLRATASVIRHSIRSMDCAGRLGGDEFAVLLRGTDLQAAEVVARRILQGVEAIRVDNAPGLRCTVSLGLARADDPARGLRAWLEAADRALYRAKSSGRNRLEVHGLGGGNGAAPATAG</sequence>
<dbReference type="PANTHER" id="PTHR45138">
    <property type="entry name" value="REGULATORY COMPONENTS OF SENSORY TRANSDUCTION SYSTEM"/>
    <property type="match status" value="1"/>
</dbReference>
<evidence type="ECO:0000256" key="2">
    <source>
        <dbReference type="ARBA" id="ARBA00034247"/>
    </source>
</evidence>
<dbReference type="EMBL" id="JBBWWT010000003">
    <property type="protein sequence ID" value="MEL1264680.1"/>
    <property type="molecule type" value="Genomic_DNA"/>
</dbReference>
<evidence type="ECO:0000313" key="6">
    <source>
        <dbReference type="Proteomes" id="UP001459204"/>
    </source>
</evidence>
<dbReference type="PANTHER" id="PTHR45138:SF9">
    <property type="entry name" value="DIGUANYLATE CYCLASE DGCM-RELATED"/>
    <property type="match status" value="1"/>
</dbReference>
<dbReference type="NCBIfam" id="TIGR00254">
    <property type="entry name" value="GGDEF"/>
    <property type="match status" value="1"/>
</dbReference>
<feature type="transmembrane region" description="Helical" evidence="3">
    <location>
        <begin position="124"/>
        <end position="143"/>
    </location>
</feature>
<dbReference type="Proteomes" id="UP001459204">
    <property type="component" value="Unassembled WGS sequence"/>
</dbReference>
<comment type="catalytic activity">
    <reaction evidence="2">
        <text>2 GTP = 3',3'-c-di-GMP + 2 diphosphate</text>
        <dbReference type="Rhea" id="RHEA:24898"/>
        <dbReference type="ChEBI" id="CHEBI:33019"/>
        <dbReference type="ChEBI" id="CHEBI:37565"/>
        <dbReference type="ChEBI" id="CHEBI:58805"/>
        <dbReference type="EC" id="2.7.7.65"/>
    </reaction>
</comment>
<keyword evidence="3" id="KW-0812">Transmembrane</keyword>
<feature type="domain" description="GGDEF" evidence="4">
    <location>
        <begin position="222"/>
        <end position="354"/>
    </location>
</feature>
<name>A0ABU9J129_9GAMM</name>
<dbReference type="EC" id="2.7.7.65" evidence="1"/>
<dbReference type="InterPro" id="IPR043128">
    <property type="entry name" value="Rev_trsase/Diguanyl_cyclase"/>
</dbReference>
<keyword evidence="3" id="KW-0472">Membrane</keyword>
<dbReference type="InterPro" id="IPR050469">
    <property type="entry name" value="Diguanylate_Cyclase"/>
</dbReference>
<proteinExistence type="predicted"/>
<protein>
    <recommendedName>
        <fullName evidence="1">diguanylate cyclase</fullName>
        <ecNumber evidence="1">2.7.7.65</ecNumber>
    </recommendedName>
</protein>
<evidence type="ECO:0000259" key="4">
    <source>
        <dbReference type="PROSITE" id="PS50887"/>
    </source>
</evidence>
<reference evidence="5 6" key="1">
    <citation type="submission" date="2024-04" db="EMBL/GenBank/DDBJ databases">
        <title>Draft genome sequence of Pseudoxanthomonas putridarboris WD12.</title>
        <authorList>
            <person name="Oh J."/>
        </authorList>
    </citation>
    <scope>NUCLEOTIDE SEQUENCE [LARGE SCALE GENOMIC DNA]</scope>
    <source>
        <strain evidence="5 6">WD12</strain>
    </source>
</reference>
<dbReference type="SUPFAM" id="SSF55073">
    <property type="entry name" value="Nucleotide cyclase"/>
    <property type="match status" value="1"/>
</dbReference>
<keyword evidence="6" id="KW-1185">Reference proteome</keyword>
<feature type="transmembrane region" description="Helical" evidence="3">
    <location>
        <begin position="49"/>
        <end position="71"/>
    </location>
</feature>
<evidence type="ECO:0000256" key="3">
    <source>
        <dbReference type="SAM" id="Phobius"/>
    </source>
</evidence>
<feature type="transmembrane region" description="Helical" evidence="3">
    <location>
        <begin position="83"/>
        <end position="104"/>
    </location>
</feature>
<evidence type="ECO:0000313" key="5">
    <source>
        <dbReference type="EMBL" id="MEL1264680.1"/>
    </source>
</evidence>
<evidence type="ECO:0000256" key="1">
    <source>
        <dbReference type="ARBA" id="ARBA00012528"/>
    </source>
</evidence>
<comment type="caution">
    <text evidence="5">The sequence shown here is derived from an EMBL/GenBank/DDBJ whole genome shotgun (WGS) entry which is preliminary data.</text>
</comment>